<dbReference type="Gene3D" id="3.40.50.10320">
    <property type="entry name" value="LmbE-like"/>
    <property type="match status" value="1"/>
</dbReference>
<comment type="caution">
    <text evidence="1">The sequence shown here is derived from an EMBL/GenBank/DDBJ whole genome shotgun (WGS) entry which is preliminary data.</text>
</comment>
<dbReference type="InterPro" id="IPR024078">
    <property type="entry name" value="LmbE-like_dom_sf"/>
</dbReference>
<dbReference type="SUPFAM" id="SSF102588">
    <property type="entry name" value="LmbE-like"/>
    <property type="match status" value="1"/>
</dbReference>
<dbReference type="PANTHER" id="PTHR12993:SF30">
    <property type="entry name" value="N-ACETYL-ALPHA-D-GLUCOSAMINYL L-MALATE DEACETYLASE 1"/>
    <property type="match status" value="1"/>
</dbReference>
<dbReference type="InterPro" id="IPR003737">
    <property type="entry name" value="GlcNAc_PI_deacetylase-related"/>
</dbReference>
<reference evidence="1" key="1">
    <citation type="submission" date="2022-01" db="EMBL/GenBank/DDBJ databases">
        <authorList>
            <person name="Jo J.-H."/>
            <person name="Im W.-T."/>
        </authorList>
    </citation>
    <scope>NUCLEOTIDE SEQUENCE</scope>
    <source>
        <strain evidence="1">XY25</strain>
    </source>
</reference>
<evidence type="ECO:0000313" key="2">
    <source>
        <dbReference type="Proteomes" id="UP001165384"/>
    </source>
</evidence>
<proteinExistence type="predicted"/>
<dbReference type="RefSeq" id="WP_275712053.1">
    <property type="nucleotide sequence ID" value="NZ_JAKLTN010000004.1"/>
</dbReference>
<dbReference type="EMBL" id="JAKLTN010000004">
    <property type="protein sequence ID" value="MCG2578664.1"/>
    <property type="molecule type" value="Genomic_DNA"/>
</dbReference>
<evidence type="ECO:0000313" key="1">
    <source>
        <dbReference type="EMBL" id="MCG2578664.1"/>
    </source>
</evidence>
<sequence>MSQAPAAEPKIIVVFGAHPDDVEIGMAGTIARLAQAGNDVYVCVATVPDNREQRMAEAREAGRIMGVKDILFMPLKSLDLGYNRKSIGTIDGIVHDLAPHSIFTHWIEDSHQDHVNLTRCVIAATRKNHFNVYMYEQTIPGGITPAAFRAQYLIDITGFIDKKMDSVRAHASQIGRNGDWWIEGIRGRAMYRGYQMRARYAEAFEIIKISGDTDLFSGEHEQSIARLSEADSEFAILE</sequence>
<accession>A0ABS9K6G3</accession>
<dbReference type="PANTHER" id="PTHR12993">
    <property type="entry name" value="N-ACETYLGLUCOSAMINYL-PHOSPHATIDYLINOSITOL DE-N-ACETYLASE-RELATED"/>
    <property type="match status" value="1"/>
</dbReference>
<gene>
    <name evidence="1" type="ORF">LZ012_16825</name>
</gene>
<dbReference type="Pfam" id="PF02585">
    <property type="entry name" value="PIG-L"/>
    <property type="match status" value="1"/>
</dbReference>
<protein>
    <submittedName>
        <fullName evidence="1">PIG-L family deacetylase</fullName>
    </submittedName>
</protein>
<name>A0ABS9K6G3_9RHOO</name>
<dbReference type="Proteomes" id="UP001165384">
    <property type="component" value="Unassembled WGS sequence"/>
</dbReference>
<organism evidence="1 2">
    <name type="scientific">Dechloromonas hankyongensis</name>
    <dbReference type="NCBI Taxonomy" id="2908002"/>
    <lineage>
        <taxon>Bacteria</taxon>
        <taxon>Pseudomonadati</taxon>
        <taxon>Pseudomonadota</taxon>
        <taxon>Betaproteobacteria</taxon>
        <taxon>Rhodocyclales</taxon>
        <taxon>Azonexaceae</taxon>
        <taxon>Dechloromonas</taxon>
    </lineage>
</organism>
<keyword evidence="2" id="KW-1185">Reference proteome</keyword>